<dbReference type="Proteomes" id="UP001242342">
    <property type="component" value="Unassembled WGS sequence"/>
</dbReference>
<dbReference type="InterPro" id="IPR016032">
    <property type="entry name" value="Sig_transdc_resp-reg_C-effctor"/>
</dbReference>
<evidence type="ECO:0000313" key="6">
    <source>
        <dbReference type="Proteomes" id="UP001242342"/>
    </source>
</evidence>
<accession>A0ABT9F8N0</accession>
<keyword evidence="3" id="KW-0472">Membrane</keyword>
<keyword evidence="3" id="KW-1133">Transmembrane helix</keyword>
<evidence type="ECO:0000313" key="5">
    <source>
        <dbReference type="EMBL" id="MDP2542786.1"/>
    </source>
</evidence>
<name>A0ABT9F8N0_9FLAO</name>
<feature type="DNA-binding region" description="OmpR/PhoB-type" evidence="2">
    <location>
        <begin position="213"/>
        <end position="310"/>
    </location>
</feature>
<dbReference type="Pfam" id="PF00486">
    <property type="entry name" value="Trans_reg_C"/>
    <property type="match status" value="1"/>
</dbReference>
<feature type="transmembrane region" description="Helical" evidence="3">
    <location>
        <begin position="181"/>
        <end position="198"/>
    </location>
</feature>
<evidence type="ECO:0000256" key="3">
    <source>
        <dbReference type="SAM" id="Phobius"/>
    </source>
</evidence>
<keyword evidence="6" id="KW-1185">Reference proteome</keyword>
<keyword evidence="1 2" id="KW-0238">DNA-binding</keyword>
<comment type="caution">
    <text evidence="5">The sequence shown here is derived from an EMBL/GenBank/DDBJ whole genome shotgun (WGS) entry which is preliminary data.</text>
</comment>
<feature type="transmembrane region" description="Helical" evidence="3">
    <location>
        <begin position="20"/>
        <end position="47"/>
    </location>
</feature>
<reference evidence="5 6" key="1">
    <citation type="submission" date="2023-07" db="EMBL/GenBank/DDBJ databases">
        <title>Genome content predicts the carbon catabolic preferences of heterotrophic bacteria.</title>
        <authorList>
            <person name="Gralka M."/>
        </authorList>
    </citation>
    <scope>NUCLEOTIDE SEQUENCE [LARGE SCALE GENOMIC DNA]</scope>
    <source>
        <strain evidence="5 6">4G03</strain>
    </source>
</reference>
<dbReference type="SUPFAM" id="SSF46894">
    <property type="entry name" value="C-terminal effector domain of the bipartite response regulators"/>
    <property type="match status" value="1"/>
</dbReference>
<dbReference type="Gene3D" id="1.10.10.10">
    <property type="entry name" value="Winged helix-like DNA-binding domain superfamily/Winged helix DNA-binding domain"/>
    <property type="match status" value="1"/>
</dbReference>
<dbReference type="SMART" id="SM00862">
    <property type="entry name" value="Trans_reg_C"/>
    <property type="match status" value="1"/>
</dbReference>
<protein>
    <submittedName>
        <fullName evidence="5">Winged helix-turn-helix domain-containing protein</fullName>
    </submittedName>
</protein>
<sequence>MSKKCKRNVNSYLKQLKSRIFVDSMSNSFNLIISKIGLSLFTVIILFTSCTINENFSQRVKVSLRNVGHQLLLSNEDTTSLVLPVQQLSESSFKLSFQNNLKIEPDGLVTLVNRSFKKSSFPSNYILEVKNCDDEEVVYSYEMQKKEEKAIIPCKGRALPTNCYFIEVQFLKISTSNNNQFIFYGLLFLIAVLVGFVFQKKRKNKTATTNNLTNVVNLGIFEFYPEQNKLVKQAVEISLSKKECELLEILISRPNEIIKREELTKRVWEDNGVVVGRSLDTYISKLRKKLKDDTSIKITNIHGVGYKLEID</sequence>
<dbReference type="InterPro" id="IPR001867">
    <property type="entry name" value="OmpR/PhoB-type_DNA-bd"/>
</dbReference>
<dbReference type="PROSITE" id="PS51755">
    <property type="entry name" value="OMPR_PHOB"/>
    <property type="match status" value="1"/>
</dbReference>
<evidence type="ECO:0000256" key="1">
    <source>
        <dbReference type="ARBA" id="ARBA00023125"/>
    </source>
</evidence>
<gene>
    <name evidence="5" type="ORF">Q8W23_15020</name>
</gene>
<dbReference type="EMBL" id="JAUYVU010000015">
    <property type="protein sequence ID" value="MDP2542786.1"/>
    <property type="molecule type" value="Genomic_DNA"/>
</dbReference>
<dbReference type="CDD" id="cd00383">
    <property type="entry name" value="trans_reg_C"/>
    <property type="match status" value="1"/>
</dbReference>
<proteinExistence type="predicted"/>
<evidence type="ECO:0000256" key="2">
    <source>
        <dbReference type="PROSITE-ProRule" id="PRU01091"/>
    </source>
</evidence>
<keyword evidence="3" id="KW-0812">Transmembrane</keyword>
<organism evidence="5 6">
    <name type="scientific">Tenacibaculum discolor</name>
    <dbReference type="NCBI Taxonomy" id="361581"/>
    <lineage>
        <taxon>Bacteria</taxon>
        <taxon>Pseudomonadati</taxon>
        <taxon>Bacteroidota</taxon>
        <taxon>Flavobacteriia</taxon>
        <taxon>Flavobacteriales</taxon>
        <taxon>Flavobacteriaceae</taxon>
        <taxon>Tenacibaculum</taxon>
    </lineage>
</organism>
<feature type="domain" description="OmpR/PhoB-type" evidence="4">
    <location>
        <begin position="213"/>
        <end position="310"/>
    </location>
</feature>
<dbReference type="InterPro" id="IPR036388">
    <property type="entry name" value="WH-like_DNA-bd_sf"/>
</dbReference>
<evidence type="ECO:0000259" key="4">
    <source>
        <dbReference type="PROSITE" id="PS51755"/>
    </source>
</evidence>